<evidence type="ECO:0000313" key="3">
    <source>
        <dbReference type="EMBL" id="SDE95986.1"/>
    </source>
</evidence>
<evidence type="ECO:0000313" key="4">
    <source>
        <dbReference type="Proteomes" id="UP000198994"/>
    </source>
</evidence>
<reference evidence="4" key="1">
    <citation type="submission" date="2016-10" db="EMBL/GenBank/DDBJ databases">
        <authorList>
            <person name="Varghese N."/>
            <person name="Submissions S."/>
        </authorList>
    </citation>
    <scope>NUCLEOTIDE SEQUENCE [LARGE SCALE GENOMIC DNA]</scope>
    <source>
        <strain evidence="4">DSM 10146</strain>
    </source>
</reference>
<keyword evidence="4" id="KW-1185">Reference proteome</keyword>
<evidence type="ECO:0000256" key="2">
    <source>
        <dbReference type="SAM" id="SignalP"/>
    </source>
</evidence>
<dbReference type="AlphaFoldDB" id="A0A1G7H6G5"/>
<dbReference type="RefSeq" id="WP_165617135.1">
    <property type="nucleotide sequence ID" value="NZ_FNAV01000010.1"/>
</dbReference>
<feature type="region of interest" description="Disordered" evidence="1">
    <location>
        <begin position="25"/>
        <end position="45"/>
    </location>
</feature>
<organism evidence="3 4">
    <name type="scientific">Salipiger thiooxidans</name>
    <dbReference type="NCBI Taxonomy" id="282683"/>
    <lineage>
        <taxon>Bacteria</taxon>
        <taxon>Pseudomonadati</taxon>
        <taxon>Pseudomonadota</taxon>
        <taxon>Alphaproteobacteria</taxon>
        <taxon>Rhodobacterales</taxon>
        <taxon>Roseobacteraceae</taxon>
        <taxon>Salipiger</taxon>
    </lineage>
</organism>
<proteinExistence type="predicted"/>
<name>A0A1G7H6G5_9RHOB</name>
<dbReference type="EMBL" id="FNAV01000010">
    <property type="protein sequence ID" value="SDE95986.1"/>
    <property type="molecule type" value="Genomic_DNA"/>
</dbReference>
<accession>A0A1G7H6G5</accession>
<feature type="signal peptide" evidence="2">
    <location>
        <begin position="1"/>
        <end position="22"/>
    </location>
</feature>
<evidence type="ECO:0000256" key="1">
    <source>
        <dbReference type="SAM" id="MobiDB-lite"/>
    </source>
</evidence>
<dbReference type="Proteomes" id="UP000198994">
    <property type="component" value="Unassembled WGS sequence"/>
</dbReference>
<protein>
    <submittedName>
        <fullName evidence="3">Uncharacterized protein</fullName>
    </submittedName>
</protein>
<keyword evidence="2" id="KW-0732">Signal</keyword>
<sequence length="45" mass="4534">MKLITIIQAAALAVLAISGAFAAQSQTSTPPAPVCTQQSSDTCDL</sequence>
<gene>
    <name evidence="3" type="ORF">SAMN04488105_11087</name>
</gene>
<feature type="chain" id="PRO_5011477937" evidence="2">
    <location>
        <begin position="23"/>
        <end position="45"/>
    </location>
</feature>